<dbReference type="Pfam" id="PF00734">
    <property type="entry name" value="CBM_1"/>
    <property type="match status" value="1"/>
</dbReference>
<evidence type="ECO:0000256" key="10">
    <source>
        <dbReference type="SAM" id="SignalP"/>
    </source>
</evidence>
<feature type="compositionally biased region" description="Low complexity" evidence="9">
    <location>
        <begin position="374"/>
        <end position="385"/>
    </location>
</feature>
<dbReference type="InterPro" id="IPR011050">
    <property type="entry name" value="Pectin_lyase_fold/virulence"/>
</dbReference>
<proteinExistence type="inferred from homology"/>
<evidence type="ECO:0000313" key="13">
    <source>
        <dbReference type="Proteomes" id="UP000070121"/>
    </source>
</evidence>
<comment type="similarity">
    <text evidence="2 8">Belongs to the polysaccharide lyase 1 family.</text>
</comment>
<dbReference type="EMBL" id="JFFI01000329">
    <property type="protein sequence ID" value="KXH68306.1"/>
    <property type="molecule type" value="Genomic_DNA"/>
</dbReference>
<dbReference type="SUPFAM" id="SSF51126">
    <property type="entry name" value="Pectin lyase-like"/>
    <property type="match status" value="1"/>
</dbReference>
<reference evidence="12 13" key="1">
    <citation type="submission" date="2014-02" db="EMBL/GenBank/DDBJ databases">
        <title>The genome sequence of Colletotrichum salicis CBS 607.94.</title>
        <authorList>
            <person name="Baroncelli R."/>
            <person name="Thon M.R."/>
        </authorList>
    </citation>
    <scope>NUCLEOTIDE SEQUENCE [LARGE SCALE GENOMIC DNA]</scope>
    <source>
        <strain evidence="12 13">CBS 607.94</strain>
    </source>
</reference>
<dbReference type="PANTHER" id="PTHR31683:SF16">
    <property type="entry name" value="PECTIN LYASE A-RELATED"/>
    <property type="match status" value="1"/>
</dbReference>
<dbReference type="InterPro" id="IPR002022">
    <property type="entry name" value="Pec_lyase"/>
</dbReference>
<dbReference type="InterPro" id="IPR012334">
    <property type="entry name" value="Pectin_lyas_fold"/>
</dbReference>
<dbReference type="SMART" id="SM00236">
    <property type="entry name" value="fCBD"/>
    <property type="match status" value="1"/>
</dbReference>
<dbReference type="Proteomes" id="UP000070121">
    <property type="component" value="Unassembled WGS sequence"/>
</dbReference>
<dbReference type="FunFam" id="2.160.20.10:FF:000003">
    <property type="entry name" value="Pectin lyase F"/>
    <property type="match status" value="1"/>
</dbReference>
<dbReference type="InterPro" id="IPR000254">
    <property type="entry name" value="CBD"/>
</dbReference>
<evidence type="ECO:0000259" key="11">
    <source>
        <dbReference type="PROSITE" id="PS51164"/>
    </source>
</evidence>
<gene>
    <name evidence="12" type="ORF">CSAL01_01770</name>
</gene>
<evidence type="ECO:0000256" key="9">
    <source>
        <dbReference type="SAM" id="MobiDB-lite"/>
    </source>
</evidence>
<keyword evidence="13" id="KW-1185">Reference proteome</keyword>
<dbReference type="PROSITE" id="PS51164">
    <property type="entry name" value="CBM1_2"/>
    <property type="match status" value="1"/>
</dbReference>
<dbReference type="GO" id="GO:0030570">
    <property type="term" value="F:pectate lyase activity"/>
    <property type="evidence" value="ECO:0007669"/>
    <property type="project" value="InterPro"/>
</dbReference>
<protein>
    <recommendedName>
        <fullName evidence="7">pectin lyase</fullName>
        <ecNumber evidence="7">4.2.2.10</ecNumber>
    </recommendedName>
</protein>
<keyword evidence="5 8" id="KW-0456">Lyase</keyword>
<evidence type="ECO:0000256" key="2">
    <source>
        <dbReference type="ARBA" id="ARBA00010980"/>
    </source>
</evidence>
<evidence type="ECO:0000256" key="3">
    <source>
        <dbReference type="ARBA" id="ARBA00022525"/>
    </source>
</evidence>
<evidence type="ECO:0000256" key="4">
    <source>
        <dbReference type="ARBA" id="ARBA00022729"/>
    </source>
</evidence>
<dbReference type="AlphaFoldDB" id="A0A135V6K0"/>
<dbReference type="EC" id="4.2.2.10" evidence="7"/>
<dbReference type="STRING" id="1209931.A0A135V6K0"/>
<dbReference type="OrthoDB" id="1637350at2759"/>
<dbReference type="InterPro" id="IPR045032">
    <property type="entry name" value="PEL"/>
</dbReference>
<evidence type="ECO:0000256" key="6">
    <source>
        <dbReference type="ARBA" id="ARBA00036818"/>
    </source>
</evidence>
<dbReference type="GO" id="GO:0000272">
    <property type="term" value="P:polysaccharide catabolic process"/>
    <property type="evidence" value="ECO:0007669"/>
    <property type="project" value="UniProtKB-KW"/>
</dbReference>
<dbReference type="Gene3D" id="2.160.20.10">
    <property type="entry name" value="Single-stranded right-handed beta-helix, Pectin lyase-like"/>
    <property type="match status" value="1"/>
</dbReference>
<keyword evidence="4 10" id="KW-0732">Signal</keyword>
<keyword evidence="8" id="KW-0624">Polysaccharide degradation</keyword>
<feature type="signal peptide" evidence="10">
    <location>
        <begin position="1"/>
        <end position="20"/>
    </location>
</feature>
<organism evidence="12 13">
    <name type="scientific">Colletotrichum salicis</name>
    <dbReference type="NCBI Taxonomy" id="1209931"/>
    <lineage>
        <taxon>Eukaryota</taxon>
        <taxon>Fungi</taxon>
        <taxon>Dikarya</taxon>
        <taxon>Ascomycota</taxon>
        <taxon>Pezizomycotina</taxon>
        <taxon>Sordariomycetes</taxon>
        <taxon>Hypocreomycetidae</taxon>
        <taxon>Glomerellales</taxon>
        <taxon>Glomerellaceae</taxon>
        <taxon>Colletotrichum</taxon>
        <taxon>Colletotrichum acutatum species complex</taxon>
    </lineage>
</organism>
<feature type="chain" id="PRO_5007805728" description="pectin lyase" evidence="10">
    <location>
        <begin position="21"/>
        <end position="454"/>
    </location>
</feature>
<dbReference type="SMART" id="SM00656">
    <property type="entry name" value="Amb_all"/>
    <property type="match status" value="1"/>
</dbReference>
<dbReference type="GO" id="GO:0047490">
    <property type="term" value="F:pectin lyase activity"/>
    <property type="evidence" value="ECO:0007669"/>
    <property type="project" value="UniProtKB-EC"/>
</dbReference>
<accession>A0A135V6K0</accession>
<comment type="caution">
    <text evidence="12">The sequence shown here is derived from an EMBL/GenBank/DDBJ whole genome shotgun (WGS) entry which is preliminary data.</text>
</comment>
<dbReference type="GO" id="GO:0030248">
    <property type="term" value="F:cellulose binding"/>
    <property type="evidence" value="ECO:0007669"/>
    <property type="project" value="InterPro"/>
</dbReference>
<keyword evidence="8" id="KW-0119">Carbohydrate metabolism</keyword>
<dbReference type="SUPFAM" id="SSF57180">
    <property type="entry name" value="Cellulose-binding domain"/>
    <property type="match status" value="1"/>
</dbReference>
<evidence type="ECO:0000256" key="1">
    <source>
        <dbReference type="ARBA" id="ARBA00004613"/>
    </source>
</evidence>
<dbReference type="GO" id="GO:0005576">
    <property type="term" value="C:extracellular region"/>
    <property type="evidence" value="ECO:0007669"/>
    <property type="project" value="UniProtKB-SubCell"/>
</dbReference>
<dbReference type="Pfam" id="PF00544">
    <property type="entry name" value="Pectate_lyase_4"/>
    <property type="match status" value="1"/>
</dbReference>
<evidence type="ECO:0000313" key="12">
    <source>
        <dbReference type="EMBL" id="KXH68306.1"/>
    </source>
</evidence>
<keyword evidence="3 8" id="KW-0964">Secreted</keyword>
<dbReference type="PANTHER" id="PTHR31683">
    <property type="entry name" value="PECTATE LYASE 18-RELATED"/>
    <property type="match status" value="1"/>
</dbReference>
<feature type="domain" description="CBM1" evidence="11">
    <location>
        <begin position="419"/>
        <end position="454"/>
    </location>
</feature>
<name>A0A135V6K0_9PEZI</name>
<evidence type="ECO:0000256" key="7">
    <source>
        <dbReference type="ARBA" id="ARBA00039082"/>
    </source>
</evidence>
<dbReference type="PROSITE" id="PS00562">
    <property type="entry name" value="CBM1_1"/>
    <property type="match status" value="1"/>
</dbReference>
<comment type="subcellular location">
    <subcellularLocation>
        <location evidence="1 8">Secreted</location>
    </subcellularLocation>
</comment>
<evidence type="ECO:0000256" key="8">
    <source>
        <dbReference type="RuleBase" id="RU361173"/>
    </source>
</evidence>
<feature type="region of interest" description="Disordered" evidence="9">
    <location>
        <begin position="369"/>
        <end position="388"/>
    </location>
</feature>
<dbReference type="InterPro" id="IPR035971">
    <property type="entry name" value="CBD_sf"/>
</dbReference>
<comment type="catalytic activity">
    <reaction evidence="6">
        <text>Eliminative cleavage of (1-&gt;4)-alpha-D-galacturonan methyl ester to give oligosaccharides with 4-deoxy-6-O-methyl-alpha-D-galact-4-enuronosyl groups at their non-reducing ends.</text>
        <dbReference type="EC" id="4.2.2.10"/>
    </reaction>
</comment>
<sequence length="454" mass="47578">MKSASTILAVLAAVVNLTSAQTVTGKAEGFATGVTGGGSLAAVTPKDIDELTKYLTDDEPRVIALSQEYDFTESEGTETGTACANWGTGAACQRIILDDCGSATKETDTWYKAARTPIDVGSNKTIIGVGNKGVIKGKGLRMQGSNVIIQNIEITDLNHKYVWGGDALSFAGADLVWVDHVTTTRPGRQHYVFGFTPSKRITLSNNFINGNSTFSTGCDGYHYWTFEMVGEDDQITMKNNYVYMTAGRGPALSGATLLHAVNNVWEDTKGHAIEGGDAKARGIFEGNAFINVKQLVSDYQGKLFTALDATTAAQCKTALGRACELNVFEDTTDDFKYTDTSFFSEFDGFSIASAAAGSEIKTTVPSNAGMGKLSASSSSSDTTAEVADETTDTIVATPSAAPAASISAAPTTSEAATSGSVALYGQCGGQGYSGATTCASGKCQLVNDWYSQCV</sequence>
<evidence type="ECO:0000256" key="5">
    <source>
        <dbReference type="ARBA" id="ARBA00023239"/>
    </source>
</evidence>